<feature type="region of interest" description="Disordered" evidence="4">
    <location>
        <begin position="1"/>
        <end position="22"/>
    </location>
</feature>
<keyword evidence="2" id="KW-0238">DNA-binding</keyword>
<dbReference type="PANTHER" id="PTHR43280:SF31">
    <property type="entry name" value="TRANSCRIPTIONAL REGULATORY PROTEIN"/>
    <property type="match status" value="1"/>
</dbReference>
<dbReference type="PRINTS" id="PR00032">
    <property type="entry name" value="HTHARAC"/>
</dbReference>
<sequence length="143" mass="15837">MNWNTASQTTPVHGTPSCPADPSGPDLLHRIDAYIDRNLSDPQLSPRTVAADHHVSLRMLYALFDARDMSVAASIRRRRLERCRADLARSPLPVHVIAARWGFTSSTVFSRAFREVYGTSPTAFRRAMYDGARGVGGHSASWV</sequence>
<dbReference type="PANTHER" id="PTHR43280">
    <property type="entry name" value="ARAC-FAMILY TRANSCRIPTIONAL REGULATOR"/>
    <property type="match status" value="1"/>
</dbReference>
<dbReference type="AlphaFoldDB" id="A0A1Q4V2U8"/>
<dbReference type="InterPro" id="IPR018060">
    <property type="entry name" value="HTH_AraC"/>
</dbReference>
<dbReference type="SUPFAM" id="SSF46689">
    <property type="entry name" value="Homeodomain-like"/>
    <property type="match status" value="1"/>
</dbReference>
<evidence type="ECO:0000256" key="2">
    <source>
        <dbReference type="ARBA" id="ARBA00023125"/>
    </source>
</evidence>
<dbReference type="STRING" id="1048205.AB852_24630"/>
<dbReference type="GO" id="GO:0043565">
    <property type="term" value="F:sequence-specific DNA binding"/>
    <property type="evidence" value="ECO:0007669"/>
    <property type="project" value="InterPro"/>
</dbReference>
<feature type="domain" description="HTH araC/xylS-type" evidence="5">
    <location>
        <begin position="29"/>
        <end position="127"/>
    </location>
</feature>
<keyword evidence="1" id="KW-0805">Transcription regulation</keyword>
<dbReference type="InterPro" id="IPR020449">
    <property type="entry name" value="Tscrpt_reg_AraC-type_HTH"/>
</dbReference>
<keyword evidence="7" id="KW-1185">Reference proteome</keyword>
<dbReference type="Gene3D" id="1.10.10.60">
    <property type="entry name" value="Homeodomain-like"/>
    <property type="match status" value="1"/>
</dbReference>
<dbReference type="EMBL" id="LFBV01000007">
    <property type="protein sequence ID" value="OKH92146.1"/>
    <property type="molecule type" value="Genomic_DNA"/>
</dbReference>
<evidence type="ECO:0000259" key="5">
    <source>
        <dbReference type="PROSITE" id="PS01124"/>
    </source>
</evidence>
<evidence type="ECO:0000256" key="3">
    <source>
        <dbReference type="ARBA" id="ARBA00023163"/>
    </source>
</evidence>
<feature type="compositionally biased region" description="Polar residues" evidence="4">
    <location>
        <begin position="1"/>
        <end position="12"/>
    </location>
</feature>
<gene>
    <name evidence="6" type="ORF">AB852_24630</name>
</gene>
<dbReference type="Pfam" id="PF12833">
    <property type="entry name" value="HTH_18"/>
    <property type="match status" value="1"/>
</dbReference>
<dbReference type="GO" id="GO:0003700">
    <property type="term" value="F:DNA-binding transcription factor activity"/>
    <property type="evidence" value="ECO:0007669"/>
    <property type="project" value="InterPro"/>
</dbReference>
<name>A0A1Q4V2U8_9ACTN</name>
<evidence type="ECO:0000313" key="7">
    <source>
        <dbReference type="Proteomes" id="UP000186455"/>
    </source>
</evidence>
<dbReference type="InterPro" id="IPR009057">
    <property type="entry name" value="Homeodomain-like_sf"/>
</dbReference>
<keyword evidence="3" id="KW-0804">Transcription</keyword>
<dbReference type="RefSeq" id="WP_073792459.1">
    <property type="nucleotide sequence ID" value="NZ_JAPEPH010000001.1"/>
</dbReference>
<dbReference type="Proteomes" id="UP000186455">
    <property type="component" value="Unassembled WGS sequence"/>
</dbReference>
<evidence type="ECO:0000256" key="1">
    <source>
        <dbReference type="ARBA" id="ARBA00023015"/>
    </source>
</evidence>
<dbReference type="SMART" id="SM00342">
    <property type="entry name" value="HTH_ARAC"/>
    <property type="match status" value="1"/>
</dbReference>
<accession>A0A1Q4V2U8</accession>
<proteinExistence type="predicted"/>
<organism evidence="6 7">
    <name type="scientific">Streptomyces uncialis</name>
    <dbReference type="NCBI Taxonomy" id="1048205"/>
    <lineage>
        <taxon>Bacteria</taxon>
        <taxon>Bacillati</taxon>
        <taxon>Actinomycetota</taxon>
        <taxon>Actinomycetes</taxon>
        <taxon>Kitasatosporales</taxon>
        <taxon>Streptomycetaceae</taxon>
        <taxon>Streptomyces</taxon>
    </lineage>
</organism>
<reference evidence="6 7" key="1">
    <citation type="submission" date="2015-06" db="EMBL/GenBank/DDBJ databases">
        <title>Cloning and characterization of the uncialamcin biosynthetic gene cluster.</title>
        <authorList>
            <person name="Yan X."/>
            <person name="Huang T."/>
            <person name="Ge H."/>
            <person name="Shen B."/>
        </authorList>
    </citation>
    <scope>NUCLEOTIDE SEQUENCE [LARGE SCALE GENOMIC DNA]</scope>
    <source>
        <strain evidence="6 7">DCA2648</strain>
    </source>
</reference>
<evidence type="ECO:0000256" key="4">
    <source>
        <dbReference type="SAM" id="MobiDB-lite"/>
    </source>
</evidence>
<comment type="caution">
    <text evidence="6">The sequence shown here is derived from an EMBL/GenBank/DDBJ whole genome shotgun (WGS) entry which is preliminary data.</text>
</comment>
<dbReference type="PROSITE" id="PS01124">
    <property type="entry name" value="HTH_ARAC_FAMILY_2"/>
    <property type="match status" value="1"/>
</dbReference>
<protein>
    <recommendedName>
        <fullName evidence="5">HTH araC/xylS-type domain-containing protein</fullName>
    </recommendedName>
</protein>
<evidence type="ECO:0000313" key="6">
    <source>
        <dbReference type="EMBL" id="OKH92146.1"/>
    </source>
</evidence>